<reference evidence="1 2" key="1">
    <citation type="journal article" date="2011" name="Proc. Natl. Acad. Sci. U.S.A.">
        <title>Genome and transcriptome analyses of the mountain pine beetle-fungal symbiont Grosmannia clavigera, a lodgepole pine pathogen.</title>
        <authorList>
            <person name="DiGuistini S."/>
            <person name="Wang Y."/>
            <person name="Liao N.Y."/>
            <person name="Taylor G."/>
            <person name="Tanguay P."/>
            <person name="Feau N."/>
            <person name="Henrissat B."/>
            <person name="Chan S.K."/>
            <person name="Hesse-Orce U."/>
            <person name="Alamouti S.M."/>
            <person name="Tsui C.K.M."/>
            <person name="Docking R.T."/>
            <person name="Levasseur A."/>
            <person name="Haridas S."/>
            <person name="Robertson G."/>
            <person name="Birol I."/>
            <person name="Holt R.A."/>
            <person name="Marra M.A."/>
            <person name="Hamelin R.C."/>
            <person name="Hirst M."/>
            <person name="Jones S.J.M."/>
            <person name="Bohlmann J."/>
            <person name="Breuil C."/>
        </authorList>
    </citation>
    <scope>NUCLEOTIDE SEQUENCE [LARGE SCALE GENOMIC DNA]</scope>
    <source>
        <strain evidence="2">kw1407 / UAMH 11150</strain>
    </source>
</reference>
<sequence length="86" mass="8620">MESRFFAFYQVSAHDIVTRAEAARSAKAGKTGHGAPTGGNIGNIGNISGGGIGPGSNHGTNKKQYVGAVGERGASDDGALFEKGGK</sequence>
<dbReference type="HOGENOM" id="CLU_2498085_0_0_1"/>
<protein>
    <submittedName>
        <fullName evidence="1">Uncharacterized protein</fullName>
    </submittedName>
</protein>
<name>F0XKI5_GROCL</name>
<gene>
    <name evidence="1" type="ORF">CMQ_8058</name>
</gene>
<organism evidence="2">
    <name type="scientific">Grosmannia clavigera (strain kw1407 / UAMH 11150)</name>
    <name type="common">Blue stain fungus</name>
    <name type="synonym">Graphiocladiella clavigera</name>
    <dbReference type="NCBI Taxonomy" id="655863"/>
    <lineage>
        <taxon>Eukaryota</taxon>
        <taxon>Fungi</taxon>
        <taxon>Dikarya</taxon>
        <taxon>Ascomycota</taxon>
        <taxon>Pezizomycotina</taxon>
        <taxon>Sordariomycetes</taxon>
        <taxon>Sordariomycetidae</taxon>
        <taxon>Ophiostomatales</taxon>
        <taxon>Ophiostomataceae</taxon>
        <taxon>Leptographium</taxon>
    </lineage>
</organism>
<evidence type="ECO:0000313" key="1">
    <source>
        <dbReference type="EMBL" id="EFX01592.1"/>
    </source>
</evidence>
<dbReference type="EMBL" id="GL629788">
    <property type="protein sequence ID" value="EFX01592.1"/>
    <property type="molecule type" value="Genomic_DNA"/>
</dbReference>
<dbReference type="GeneID" id="25981671"/>
<dbReference type="Proteomes" id="UP000007796">
    <property type="component" value="Unassembled WGS sequence"/>
</dbReference>
<proteinExistence type="predicted"/>
<keyword evidence="2" id="KW-1185">Reference proteome</keyword>
<accession>F0XKI5</accession>
<evidence type="ECO:0000313" key="2">
    <source>
        <dbReference type="Proteomes" id="UP000007796"/>
    </source>
</evidence>
<dbReference type="RefSeq" id="XP_014171074.1">
    <property type="nucleotide sequence ID" value="XM_014315599.1"/>
</dbReference>
<dbReference type="InParanoid" id="F0XKI5"/>
<dbReference type="AlphaFoldDB" id="F0XKI5"/>